<evidence type="ECO:0000313" key="2">
    <source>
        <dbReference type="EMBL" id="RAU23447.1"/>
    </source>
</evidence>
<feature type="repeat" description="TPR" evidence="1">
    <location>
        <begin position="44"/>
        <end position="77"/>
    </location>
</feature>
<accession>A0A364P2R9</accession>
<dbReference type="SUPFAM" id="SSF48452">
    <property type="entry name" value="TPR-like"/>
    <property type="match status" value="1"/>
</dbReference>
<protein>
    <submittedName>
        <fullName evidence="2">Uncharacterized protein</fullName>
    </submittedName>
</protein>
<dbReference type="Gene3D" id="3.40.50.2000">
    <property type="entry name" value="Glycogen Phosphorylase B"/>
    <property type="match status" value="1"/>
</dbReference>
<dbReference type="PANTHER" id="PTHR44809:SF1">
    <property type="entry name" value="PROTEIN O-MANNOSYL-TRANSFERASE TMTC1"/>
    <property type="match status" value="1"/>
</dbReference>
<dbReference type="Gene3D" id="1.25.40.10">
    <property type="entry name" value="Tetratricopeptide repeat domain"/>
    <property type="match status" value="2"/>
</dbReference>
<dbReference type="SUPFAM" id="SSF53756">
    <property type="entry name" value="UDP-Glycosyltransferase/glycogen phosphorylase"/>
    <property type="match status" value="1"/>
</dbReference>
<dbReference type="Pfam" id="PF13432">
    <property type="entry name" value="TPR_16"/>
    <property type="match status" value="1"/>
</dbReference>
<dbReference type="Pfam" id="PF01075">
    <property type="entry name" value="Glyco_transf_9"/>
    <property type="match status" value="1"/>
</dbReference>
<sequence>MSNGDIQAEAERCFKVGAQAWQAGRMDLAEQAFARAVQLVPGWAAAHANLGAILRRQGKSEAAVTCYRRALTLDADHAATLSNLGNALRDLGRFAEAETALIRAVKLDPKSIGYQYNLALVLRDLRRHDEAEALLEKIAASDPDNAEFQWDLALSRLYRGDYAKGFAGYEARLRLARNPPRHIAGPRWDGGEVAGKTVLLTSEQGFGDALQFARYVPLLAERGASIVLECMPELAELFAGLAGVKALIAKGAPPPAYDLWAPMTSLPHLMGTTFKTIPARMPYLKAPPRPNLMIPRPESSRLMVGLVWAGKTTPRDRSWPLEELLPLLENPLVTFCSLQMGPRTADLTRLGVDRLVVDGAPALTSFADTAAVMERLDLIITIDTSTGHLAGALGRPVWVLLRHVSDWRWQDEPLTSPWYPTMRLFRQPTPDDFKTPVAAMAKALADLLGHT</sequence>
<dbReference type="OrthoDB" id="9778733at2"/>
<feature type="repeat" description="TPR" evidence="1">
    <location>
        <begin position="78"/>
        <end position="111"/>
    </location>
</feature>
<dbReference type="SMART" id="SM00028">
    <property type="entry name" value="TPR"/>
    <property type="match status" value="5"/>
</dbReference>
<dbReference type="RefSeq" id="WP_112142646.1">
    <property type="nucleotide sequence ID" value="NZ_PGTO01000002.1"/>
</dbReference>
<dbReference type="AlphaFoldDB" id="A0A364P2R9"/>
<keyword evidence="3" id="KW-1185">Reference proteome</keyword>
<dbReference type="PROSITE" id="PS50005">
    <property type="entry name" value="TPR"/>
    <property type="match status" value="2"/>
</dbReference>
<dbReference type="InterPro" id="IPR052943">
    <property type="entry name" value="TMTC_O-mannosyl-trnsfr"/>
</dbReference>
<reference evidence="2 3" key="1">
    <citation type="submission" date="2017-11" db="EMBL/GenBank/DDBJ databases">
        <title>Draft genome sequence of magnetotactic bacterium Magnetospirillum kuznetsovii LBB-42.</title>
        <authorList>
            <person name="Grouzdev D.S."/>
            <person name="Rysina M.S."/>
            <person name="Baslerov R.V."/>
            <person name="Koziaeva V."/>
        </authorList>
    </citation>
    <scope>NUCLEOTIDE SEQUENCE [LARGE SCALE GENOMIC DNA]</scope>
    <source>
        <strain evidence="2 3">LBB-42</strain>
    </source>
</reference>
<dbReference type="PANTHER" id="PTHR44809">
    <property type="match status" value="1"/>
</dbReference>
<dbReference type="InterPro" id="IPR002201">
    <property type="entry name" value="Glyco_trans_9"/>
</dbReference>
<dbReference type="Proteomes" id="UP000251075">
    <property type="component" value="Unassembled WGS sequence"/>
</dbReference>
<comment type="caution">
    <text evidence="2">The sequence shown here is derived from an EMBL/GenBank/DDBJ whole genome shotgun (WGS) entry which is preliminary data.</text>
</comment>
<proteinExistence type="predicted"/>
<organism evidence="2 3">
    <name type="scientific">Paramagnetospirillum kuznetsovii</name>
    <dbReference type="NCBI Taxonomy" id="2053833"/>
    <lineage>
        <taxon>Bacteria</taxon>
        <taxon>Pseudomonadati</taxon>
        <taxon>Pseudomonadota</taxon>
        <taxon>Alphaproteobacteria</taxon>
        <taxon>Rhodospirillales</taxon>
        <taxon>Magnetospirillaceae</taxon>
        <taxon>Paramagnetospirillum</taxon>
    </lineage>
</organism>
<gene>
    <name evidence="2" type="ORF">CU669_04820</name>
</gene>
<keyword evidence="1" id="KW-0802">TPR repeat</keyword>
<name>A0A364P2R9_9PROT</name>
<dbReference type="EMBL" id="PGTO01000002">
    <property type="protein sequence ID" value="RAU23447.1"/>
    <property type="molecule type" value="Genomic_DNA"/>
</dbReference>
<dbReference type="GO" id="GO:0016757">
    <property type="term" value="F:glycosyltransferase activity"/>
    <property type="evidence" value="ECO:0007669"/>
    <property type="project" value="InterPro"/>
</dbReference>
<dbReference type="InterPro" id="IPR019734">
    <property type="entry name" value="TPR_rpt"/>
</dbReference>
<evidence type="ECO:0000256" key="1">
    <source>
        <dbReference type="PROSITE-ProRule" id="PRU00339"/>
    </source>
</evidence>
<dbReference type="Pfam" id="PF00515">
    <property type="entry name" value="TPR_1"/>
    <property type="match status" value="1"/>
</dbReference>
<dbReference type="InterPro" id="IPR011990">
    <property type="entry name" value="TPR-like_helical_dom_sf"/>
</dbReference>
<evidence type="ECO:0000313" key="3">
    <source>
        <dbReference type="Proteomes" id="UP000251075"/>
    </source>
</evidence>